<evidence type="ECO:0000256" key="2">
    <source>
        <dbReference type="ARBA" id="ARBA00007430"/>
    </source>
</evidence>
<feature type="transmembrane region" description="Helical" evidence="7">
    <location>
        <begin position="294"/>
        <end position="314"/>
    </location>
</feature>
<evidence type="ECO:0000256" key="5">
    <source>
        <dbReference type="ARBA" id="ARBA00022989"/>
    </source>
</evidence>
<feature type="transmembrane region" description="Helical" evidence="7">
    <location>
        <begin position="320"/>
        <end position="345"/>
    </location>
</feature>
<evidence type="ECO:0000256" key="7">
    <source>
        <dbReference type="SAM" id="Phobius"/>
    </source>
</evidence>
<reference evidence="8" key="2">
    <citation type="journal article" date="2024" name="Antonie Van Leeuwenhoek">
        <title>Roseihalotalea indica gen. nov., sp. nov., a halophilic Bacteroidetes from mesopelagic Southwest Indian Ocean with higher carbohydrate metabolic potential.</title>
        <authorList>
            <person name="Chen B."/>
            <person name="Zhang M."/>
            <person name="Lin D."/>
            <person name="Ye J."/>
            <person name="Tang K."/>
        </authorList>
    </citation>
    <scope>NUCLEOTIDE SEQUENCE</scope>
    <source>
        <strain evidence="8">TK19036</strain>
    </source>
</reference>
<dbReference type="CDD" id="cd13127">
    <property type="entry name" value="MATE_tuaB_like"/>
    <property type="match status" value="1"/>
</dbReference>
<dbReference type="GO" id="GO:0005886">
    <property type="term" value="C:plasma membrane"/>
    <property type="evidence" value="ECO:0007669"/>
    <property type="project" value="UniProtKB-SubCell"/>
</dbReference>
<name>A0AA49JK10_9BACT</name>
<dbReference type="NCBIfam" id="NF007773">
    <property type="entry name" value="PRK10459.1"/>
    <property type="match status" value="1"/>
</dbReference>
<feature type="transmembrane region" description="Helical" evidence="7">
    <location>
        <begin position="79"/>
        <end position="102"/>
    </location>
</feature>
<keyword evidence="6 7" id="KW-0472">Membrane</keyword>
<feature type="transmembrane region" description="Helical" evidence="7">
    <location>
        <begin position="357"/>
        <end position="373"/>
    </location>
</feature>
<evidence type="ECO:0000313" key="8">
    <source>
        <dbReference type="EMBL" id="WKN40078.1"/>
    </source>
</evidence>
<keyword evidence="4 7" id="KW-0812">Transmembrane</keyword>
<sequence>MNLKKKSIEGLKWSFIETIGVRLFSVSTYFILAKLLSPTAFGLVALTNTFIFFSEVFVEQGFVAALVQKKNLELSHLSSAFWGNLALGALLFGITYVCSPWIASLYEEPVLADILRVHALTYIISSFAKVHLALLQRELQFKKIAVARTIAIVVSCIVSIVLAYLGYGAWSLVFQQIIFNILQTLILWIVDRWKPAFIFSWSHYKSIFSFGSKVMMNRFTMYLIRYTDTLLIGYFLGTGPLGYYSFAQKIFITLTDLVDLTFNKVTFSVFSLLQDQREKLSQEFHKFVDLIATISFPLFAGAFVFTPTIVPLFFGDKWTASIPVIQILSVAGVLACFYSCLNNLFGGIGKVGTNLKIKIGYLILSLVLMYIAVQYSIEMVAATYIFAMLITLVVMLSFMKQQVELNAKQYLITLGKPLLVSVFIAFLVYTSSMAVKDVTLPIIVLQVFVSITIYLGYLLLTKPNFMNEIRSLSNKKPIKAK</sequence>
<evidence type="ECO:0000256" key="4">
    <source>
        <dbReference type="ARBA" id="ARBA00022692"/>
    </source>
</evidence>
<feature type="transmembrane region" description="Helical" evidence="7">
    <location>
        <begin position="223"/>
        <end position="244"/>
    </location>
</feature>
<evidence type="ECO:0000256" key="6">
    <source>
        <dbReference type="ARBA" id="ARBA00023136"/>
    </source>
</evidence>
<feature type="transmembrane region" description="Helical" evidence="7">
    <location>
        <begin position="114"/>
        <end position="134"/>
    </location>
</feature>
<feature type="transmembrane region" description="Helical" evidence="7">
    <location>
        <begin position="438"/>
        <end position="460"/>
    </location>
</feature>
<feature type="transmembrane region" description="Helical" evidence="7">
    <location>
        <begin position="379"/>
        <end position="398"/>
    </location>
</feature>
<dbReference type="PANTHER" id="PTHR30250">
    <property type="entry name" value="PST FAMILY PREDICTED COLANIC ACID TRANSPORTER"/>
    <property type="match status" value="1"/>
</dbReference>
<comment type="similarity">
    <text evidence="2">Belongs to the polysaccharide synthase family.</text>
</comment>
<feature type="transmembrane region" description="Helical" evidence="7">
    <location>
        <begin position="146"/>
        <end position="167"/>
    </location>
</feature>
<organism evidence="8">
    <name type="scientific">Roseihalotalea indica</name>
    <dbReference type="NCBI Taxonomy" id="2867963"/>
    <lineage>
        <taxon>Bacteria</taxon>
        <taxon>Pseudomonadati</taxon>
        <taxon>Bacteroidota</taxon>
        <taxon>Cytophagia</taxon>
        <taxon>Cytophagales</taxon>
        <taxon>Catalimonadaceae</taxon>
        <taxon>Roseihalotalea</taxon>
    </lineage>
</organism>
<evidence type="ECO:0000256" key="1">
    <source>
        <dbReference type="ARBA" id="ARBA00004651"/>
    </source>
</evidence>
<feature type="transmembrane region" description="Helical" evidence="7">
    <location>
        <begin position="250"/>
        <end position="273"/>
    </location>
</feature>
<feature type="transmembrane region" description="Helical" evidence="7">
    <location>
        <begin position="173"/>
        <end position="190"/>
    </location>
</feature>
<reference evidence="8" key="1">
    <citation type="journal article" date="2023" name="Comput. Struct. Biotechnol. J.">
        <title>Discovery of a novel marine Bacteroidetes with a rich repertoire of carbohydrate-active enzymes.</title>
        <authorList>
            <person name="Chen B."/>
            <person name="Liu G."/>
            <person name="Chen Q."/>
            <person name="Wang H."/>
            <person name="Liu L."/>
            <person name="Tang K."/>
        </authorList>
    </citation>
    <scope>NUCLEOTIDE SEQUENCE</scope>
    <source>
        <strain evidence="8">TK19036</strain>
    </source>
</reference>
<feature type="transmembrane region" description="Helical" evidence="7">
    <location>
        <begin position="410"/>
        <end position="432"/>
    </location>
</feature>
<keyword evidence="5 7" id="KW-1133">Transmembrane helix</keyword>
<dbReference type="Pfam" id="PF13440">
    <property type="entry name" value="Polysacc_synt_3"/>
    <property type="match status" value="1"/>
</dbReference>
<dbReference type="PANTHER" id="PTHR30250:SF10">
    <property type="entry name" value="LIPOPOLYSACCHARIDE BIOSYNTHESIS PROTEIN WZXC"/>
    <property type="match status" value="1"/>
</dbReference>
<protein>
    <submittedName>
        <fullName evidence="8">MOP flippase family protein</fullName>
    </submittedName>
</protein>
<keyword evidence="3" id="KW-1003">Cell membrane</keyword>
<proteinExistence type="inferred from homology"/>
<feature type="transmembrane region" description="Helical" evidence="7">
    <location>
        <begin position="50"/>
        <end position="67"/>
    </location>
</feature>
<dbReference type="InterPro" id="IPR050833">
    <property type="entry name" value="Poly_Biosynth_Transport"/>
</dbReference>
<dbReference type="EMBL" id="CP120682">
    <property type="protein sequence ID" value="WKN40078.1"/>
    <property type="molecule type" value="Genomic_DNA"/>
</dbReference>
<feature type="transmembrane region" description="Helical" evidence="7">
    <location>
        <begin position="21"/>
        <end position="44"/>
    </location>
</feature>
<gene>
    <name evidence="8" type="ORF">K4G66_15395</name>
</gene>
<dbReference type="AlphaFoldDB" id="A0AA49JK10"/>
<comment type="subcellular location">
    <subcellularLocation>
        <location evidence="1">Cell membrane</location>
        <topology evidence="1">Multi-pass membrane protein</topology>
    </subcellularLocation>
</comment>
<accession>A0AA49JK10</accession>
<evidence type="ECO:0000256" key="3">
    <source>
        <dbReference type="ARBA" id="ARBA00022475"/>
    </source>
</evidence>